<dbReference type="RefSeq" id="WP_015235841.1">
    <property type="nucleotide sequence ID" value="NC_019793.1"/>
</dbReference>
<keyword evidence="9" id="KW-1185">Reference proteome</keyword>
<keyword evidence="2" id="KW-0238">DNA-binding</keyword>
<dbReference type="InterPro" id="IPR006118">
    <property type="entry name" value="Recombinase_CS"/>
</dbReference>
<feature type="active site" description="O-(5'-phospho-DNA)-serine intermediate" evidence="4 5">
    <location>
        <position position="23"/>
    </location>
</feature>
<dbReference type="PROSITE" id="PS51736">
    <property type="entry name" value="RECOMBINASES_3"/>
    <property type="match status" value="1"/>
</dbReference>
<dbReference type="EMBL" id="CP003382">
    <property type="protein sequence ID" value="AFZ67536.1"/>
    <property type="molecule type" value="Genomic_DNA"/>
</dbReference>
<name>L0A114_DEIPD</name>
<dbReference type="CDD" id="cd03768">
    <property type="entry name" value="SR_ResInv"/>
    <property type="match status" value="1"/>
</dbReference>
<dbReference type="InterPro" id="IPR038109">
    <property type="entry name" value="DNA_bind_recomb_sf"/>
</dbReference>
<dbReference type="STRING" id="937777.Deipe_2040"/>
<organism evidence="8 9">
    <name type="scientific">Deinococcus peraridilitoris (strain DSM 19664 / LMG 22246 / CIP 109416 / KR-200)</name>
    <dbReference type="NCBI Taxonomy" id="937777"/>
    <lineage>
        <taxon>Bacteria</taxon>
        <taxon>Thermotogati</taxon>
        <taxon>Deinococcota</taxon>
        <taxon>Deinococci</taxon>
        <taxon>Deinococcales</taxon>
        <taxon>Deinococcaceae</taxon>
        <taxon>Deinococcus</taxon>
    </lineage>
</organism>
<dbReference type="KEGG" id="dpd:Deipe_2040"/>
<evidence type="ECO:0000256" key="5">
    <source>
        <dbReference type="PROSITE-ProRule" id="PRU10137"/>
    </source>
</evidence>
<dbReference type="InterPro" id="IPR036162">
    <property type="entry name" value="Resolvase-like_N_sf"/>
</dbReference>
<dbReference type="OrthoDB" id="9781670at2"/>
<evidence type="ECO:0000256" key="1">
    <source>
        <dbReference type="ARBA" id="ARBA00022908"/>
    </source>
</evidence>
<dbReference type="PROSITE" id="PS00397">
    <property type="entry name" value="RECOMBINASES_1"/>
    <property type="match status" value="1"/>
</dbReference>
<feature type="domain" description="Recombinase" evidence="7">
    <location>
        <begin position="173"/>
        <end position="282"/>
    </location>
</feature>
<dbReference type="InterPro" id="IPR050639">
    <property type="entry name" value="SSR_resolvase"/>
</dbReference>
<keyword evidence="3" id="KW-0233">DNA recombination</keyword>
<dbReference type="SUPFAM" id="SSF53041">
    <property type="entry name" value="Resolvase-like"/>
    <property type="match status" value="1"/>
</dbReference>
<evidence type="ECO:0000256" key="2">
    <source>
        <dbReference type="ARBA" id="ARBA00023125"/>
    </source>
</evidence>
<evidence type="ECO:0000259" key="7">
    <source>
        <dbReference type="PROSITE" id="PS51737"/>
    </source>
</evidence>
<dbReference type="PANTHER" id="PTHR30461:SF2">
    <property type="entry name" value="SERINE RECOMBINASE PINE-RELATED"/>
    <property type="match status" value="1"/>
</dbReference>
<evidence type="ECO:0000313" key="9">
    <source>
        <dbReference type="Proteomes" id="UP000010467"/>
    </source>
</evidence>
<dbReference type="PANTHER" id="PTHR30461">
    <property type="entry name" value="DNA-INVERTASE FROM LAMBDOID PROPHAGE"/>
    <property type="match status" value="1"/>
</dbReference>
<dbReference type="HOGENOM" id="CLU_582312_0_0_0"/>
<reference evidence="9" key="1">
    <citation type="submission" date="2012-03" db="EMBL/GenBank/DDBJ databases">
        <title>Complete sequence of chromosome of Deinococcus peraridilitoris DSM 19664.</title>
        <authorList>
            <person name="Lucas S."/>
            <person name="Copeland A."/>
            <person name="Lapidus A."/>
            <person name="Glavina del Rio T."/>
            <person name="Dalin E."/>
            <person name="Tice H."/>
            <person name="Bruce D."/>
            <person name="Goodwin L."/>
            <person name="Pitluck S."/>
            <person name="Peters L."/>
            <person name="Mikhailova N."/>
            <person name="Lu M."/>
            <person name="Kyrpides N."/>
            <person name="Mavromatis K."/>
            <person name="Ivanova N."/>
            <person name="Brettin T."/>
            <person name="Detter J.C."/>
            <person name="Han C."/>
            <person name="Larimer F."/>
            <person name="Land M."/>
            <person name="Hauser L."/>
            <person name="Markowitz V."/>
            <person name="Cheng J.-F."/>
            <person name="Hugenholtz P."/>
            <person name="Woyke T."/>
            <person name="Wu D."/>
            <person name="Pukall R."/>
            <person name="Steenblock K."/>
            <person name="Brambilla E."/>
            <person name="Klenk H.-P."/>
            <person name="Eisen J.A."/>
        </authorList>
    </citation>
    <scope>NUCLEOTIDE SEQUENCE [LARGE SCALE GENOMIC DNA]</scope>
    <source>
        <strain evidence="9">DSM 19664 / LMG 22246 / CIP 109416 / KR-200</strain>
    </source>
</reference>
<dbReference type="GO" id="GO:0003677">
    <property type="term" value="F:DNA binding"/>
    <property type="evidence" value="ECO:0007669"/>
    <property type="project" value="UniProtKB-KW"/>
</dbReference>
<evidence type="ECO:0000256" key="3">
    <source>
        <dbReference type="ARBA" id="ARBA00023172"/>
    </source>
</evidence>
<dbReference type="Proteomes" id="UP000010467">
    <property type="component" value="Chromosome"/>
</dbReference>
<dbReference type="Pfam" id="PF07508">
    <property type="entry name" value="Recombinase"/>
    <property type="match status" value="1"/>
</dbReference>
<sequence>MTRRSKSTPEPTSTRLLAYVRVSTQQQVDDGFSLAGQKAELQKWAAYQNLPLDENLIFEDAGISGRHNLRPGLEAMLSTLKPGDTVATYALSRLARGGAMQTLALVERIHDAGARIVFLKEQIDTTSPYGRIMLVVLSEIALLEIEQMRERSEMGRLQAANEGRIPLGSSSRPYGLEIDDDGYPVWDEERARTIRRLFDLRNQKLSLRAVAKALEEEGHPTRRGKKASWESGVVHLILRNPVYKGELIYRQDRERIVIPVPPLVSPEDWQRAQGGYAGQRSHVNPEKFPLTGHLVCTCGSALVGQFAPRAKAHYTPHLYYACLPEVRHTEHCPTNGKRRRLWRTDELERAYVEALAALLENPHDPLRIQAAFGAPLPEDPHVQERQDVNAMLEELLDLRLKGQVTRAAYERQFEILSDRLKRLNAPAPLPIRAPDVPDLSHLAQLVRGAKGRDLAEFLDELGVVGQARGESRGLSRSRDLPRPEITVEIIDFQPLA</sequence>
<dbReference type="PATRIC" id="fig|937777.3.peg.2050"/>
<dbReference type="GO" id="GO:0015074">
    <property type="term" value="P:DNA integration"/>
    <property type="evidence" value="ECO:0007669"/>
    <property type="project" value="UniProtKB-KW"/>
</dbReference>
<dbReference type="SMART" id="SM00857">
    <property type="entry name" value="Resolvase"/>
    <property type="match status" value="1"/>
</dbReference>
<protein>
    <submittedName>
        <fullName evidence="8">Site-specific recombinase, DNA invertase Pin</fullName>
    </submittedName>
</protein>
<dbReference type="InterPro" id="IPR006119">
    <property type="entry name" value="Resolv_N"/>
</dbReference>
<evidence type="ECO:0000313" key="8">
    <source>
        <dbReference type="EMBL" id="AFZ67536.1"/>
    </source>
</evidence>
<gene>
    <name evidence="8" type="ordered locus">Deipe_2040</name>
</gene>
<dbReference type="AlphaFoldDB" id="L0A114"/>
<accession>L0A114</accession>
<dbReference type="PROSITE" id="PS51737">
    <property type="entry name" value="RECOMBINASE_DNA_BIND"/>
    <property type="match status" value="1"/>
</dbReference>
<dbReference type="InterPro" id="IPR011109">
    <property type="entry name" value="DNA_bind_recombinase_dom"/>
</dbReference>
<dbReference type="GO" id="GO:0000150">
    <property type="term" value="F:DNA strand exchange activity"/>
    <property type="evidence" value="ECO:0007669"/>
    <property type="project" value="InterPro"/>
</dbReference>
<evidence type="ECO:0000256" key="4">
    <source>
        <dbReference type="PIRSR" id="PIRSR606118-50"/>
    </source>
</evidence>
<proteinExistence type="predicted"/>
<evidence type="ECO:0000259" key="6">
    <source>
        <dbReference type="PROSITE" id="PS51736"/>
    </source>
</evidence>
<feature type="domain" description="Resolvase/invertase-type recombinase catalytic" evidence="6">
    <location>
        <begin position="15"/>
        <end position="163"/>
    </location>
</feature>
<dbReference type="Gene3D" id="3.90.1750.20">
    <property type="entry name" value="Putative Large Serine Recombinase, Chain B, Domain 2"/>
    <property type="match status" value="1"/>
</dbReference>
<dbReference type="eggNOG" id="COG1961">
    <property type="taxonomic scope" value="Bacteria"/>
</dbReference>
<dbReference type="Gene3D" id="3.40.50.1390">
    <property type="entry name" value="Resolvase, N-terminal catalytic domain"/>
    <property type="match status" value="1"/>
</dbReference>
<keyword evidence="1" id="KW-0229">DNA integration</keyword>
<dbReference type="Pfam" id="PF00239">
    <property type="entry name" value="Resolvase"/>
    <property type="match status" value="1"/>
</dbReference>